<evidence type="ECO:0000256" key="4">
    <source>
        <dbReference type="PROSITE-ProRule" id="PRU00335"/>
    </source>
</evidence>
<organism evidence="6 7">
    <name type="scientific">Conexibacter arvalis</name>
    <dbReference type="NCBI Taxonomy" id="912552"/>
    <lineage>
        <taxon>Bacteria</taxon>
        <taxon>Bacillati</taxon>
        <taxon>Actinomycetota</taxon>
        <taxon>Thermoleophilia</taxon>
        <taxon>Solirubrobacterales</taxon>
        <taxon>Conexibacteraceae</taxon>
        <taxon>Conexibacter</taxon>
    </lineage>
</organism>
<accession>A0A840I8Q8</accession>
<feature type="DNA-binding region" description="H-T-H motif" evidence="4">
    <location>
        <begin position="31"/>
        <end position="50"/>
    </location>
</feature>
<dbReference type="SUPFAM" id="SSF46689">
    <property type="entry name" value="Homeodomain-like"/>
    <property type="match status" value="1"/>
</dbReference>
<keyword evidence="1" id="KW-0805">Transcription regulation</keyword>
<dbReference type="InterPro" id="IPR050109">
    <property type="entry name" value="HTH-type_TetR-like_transc_reg"/>
</dbReference>
<evidence type="ECO:0000313" key="7">
    <source>
        <dbReference type="Proteomes" id="UP000585272"/>
    </source>
</evidence>
<dbReference type="Pfam" id="PF00440">
    <property type="entry name" value="TetR_N"/>
    <property type="match status" value="1"/>
</dbReference>
<dbReference type="Gene3D" id="1.10.357.10">
    <property type="entry name" value="Tetracycline Repressor, domain 2"/>
    <property type="match status" value="1"/>
</dbReference>
<evidence type="ECO:0000256" key="2">
    <source>
        <dbReference type="ARBA" id="ARBA00023125"/>
    </source>
</evidence>
<protein>
    <submittedName>
        <fullName evidence="6">AcrR family transcriptional regulator</fullName>
    </submittedName>
</protein>
<comment type="caution">
    <text evidence="6">The sequence shown here is derived from an EMBL/GenBank/DDBJ whole genome shotgun (WGS) entry which is preliminary data.</text>
</comment>
<dbReference type="InterPro" id="IPR009057">
    <property type="entry name" value="Homeodomain-like_sf"/>
</dbReference>
<keyword evidence="7" id="KW-1185">Reference proteome</keyword>
<feature type="domain" description="HTH tetR-type" evidence="5">
    <location>
        <begin position="10"/>
        <end position="68"/>
    </location>
</feature>
<dbReference type="InterPro" id="IPR001647">
    <property type="entry name" value="HTH_TetR"/>
</dbReference>
<gene>
    <name evidence="6" type="ORF">BDZ31_000206</name>
</gene>
<dbReference type="PANTHER" id="PTHR30055">
    <property type="entry name" value="HTH-TYPE TRANSCRIPTIONAL REGULATOR RUTR"/>
    <property type="match status" value="1"/>
</dbReference>
<keyword evidence="3" id="KW-0804">Transcription</keyword>
<sequence>MSTSETGVRARTRQAIVAAAIDVLAADGGASLADVASAAGVSRTTVHRYFPERSDLLAAVVEEAMARVETATERARLAEGPAPAALERACREYFELGSALTLLFGGSIEIADADWERCATSPEDDIGAVVARGHADGTIDPELTGAWVENLVWALLYSAWSHQREHDVPRQTSLDLCLRSLRKAIAA</sequence>
<keyword evidence="2 4" id="KW-0238">DNA-binding</keyword>
<name>A0A840I8Q8_9ACTN</name>
<evidence type="ECO:0000256" key="1">
    <source>
        <dbReference type="ARBA" id="ARBA00023015"/>
    </source>
</evidence>
<dbReference type="GO" id="GO:0003700">
    <property type="term" value="F:DNA-binding transcription factor activity"/>
    <property type="evidence" value="ECO:0007669"/>
    <property type="project" value="TreeGrafter"/>
</dbReference>
<evidence type="ECO:0000313" key="6">
    <source>
        <dbReference type="EMBL" id="MBB4660633.1"/>
    </source>
</evidence>
<reference evidence="6 7" key="1">
    <citation type="submission" date="2020-08" db="EMBL/GenBank/DDBJ databases">
        <title>Genomic Encyclopedia of Archaeal and Bacterial Type Strains, Phase II (KMG-II): from individual species to whole genera.</title>
        <authorList>
            <person name="Goeker M."/>
        </authorList>
    </citation>
    <scope>NUCLEOTIDE SEQUENCE [LARGE SCALE GENOMIC DNA]</scope>
    <source>
        <strain evidence="6 7">DSM 23288</strain>
    </source>
</reference>
<dbReference type="RefSeq" id="WP_183338126.1">
    <property type="nucleotide sequence ID" value="NZ_JACHNU010000001.1"/>
</dbReference>
<dbReference type="GO" id="GO:0000976">
    <property type="term" value="F:transcription cis-regulatory region binding"/>
    <property type="evidence" value="ECO:0007669"/>
    <property type="project" value="TreeGrafter"/>
</dbReference>
<proteinExistence type="predicted"/>
<dbReference type="AlphaFoldDB" id="A0A840I8Q8"/>
<dbReference type="PANTHER" id="PTHR30055:SF234">
    <property type="entry name" value="HTH-TYPE TRANSCRIPTIONAL REGULATOR BETI"/>
    <property type="match status" value="1"/>
</dbReference>
<dbReference type="Proteomes" id="UP000585272">
    <property type="component" value="Unassembled WGS sequence"/>
</dbReference>
<evidence type="ECO:0000259" key="5">
    <source>
        <dbReference type="PROSITE" id="PS50977"/>
    </source>
</evidence>
<evidence type="ECO:0000256" key="3">
    <source>
        <dbReference type="ARBA" id="ARBA00023163"/>
    </source>
</evidence>
<dbReference type="EMBL" id="JACHNU010000001">
    <property type="protein sequence ID" value="MBB4660633.1"/>
    <property type="molecule type" value="Genomic_DNA"/>
</dbReference>
<dbReference type="PROSITE" id="PS50977">
    <property type="entry name" value="HTH_TETR_2"/>
    <property type="match status" value="1"/>
</dbReference>